<comment type="caution">
    <text evidence="1">The sequence shown here is derived from an EMBL/GenBank/DDBJ whole genome shotgun (WGS) entry which is preliminary data.</text>
</comment>
<keyword evidence="3" id="KW-1185">Reference proteome</keyword>
<dbReference type="AlphaFoldDB" id="A0A813UZY0"/>
<dbReference type="EMBL" id="CAJNOQ010000710">
    <property type="protein sequence ID" value="CAF0830410.1"/>
    <property type="molecule type" value="Genomic_DNA"/>
</dbReference>
<evidence type="ECO:0000313" key="1">
    <source>
        <dbReference type="EMBL" id="CAF0830410.1"/>
    </source>
</evidence>
<protein>
    <submittedName>
        <fullName evidence="1">Uncharacterized protein</fullName>
    </submittedName>
</protein>
<gene>
    <name evidence="1" type="ORF">GPM918_LOCUS5023</name>
    <name evidence="2" type="ORF">SRO942_LOCUS5024</name>
</gene>
<dbReference type="OrthoDB" id="9995375at2759"/>
<dbReference type="Proteomes" id="UP000681722">
    <property type="component" value="Unassembled WGS sequence"/>
</dbReference>
<accession>A0A813UZY0</accession>
<evidence type="ECO:0000313" key="3">
    <source>
        <dbReference type="Proteomes" id="UP000663829"/>
    </source>
</evidence>
<proteinExistence type="predicted"/>
<sequence>MTEWNEQVTKTFQNVINDRPAEIETLYCASNNCYSVNLFVSHDDAYICVNDFLIHCRMAIATEDMNNDSEIELDENEKPMHTIIQLYWKEGESMRNKVKIQQQTRQQINEKKVELPYFKVIIISSQDKLIFARYQLYTLIPWFNISVILSDIDEDIIETFATKHNFEVIRITPLSDPILCLKLLKTMSLFSKCPVSRHGLSQISLYSIDCVKKMLLYYNYSRTQIYEQLDYARIAEASKNPLFWTEV</sequence>
<dbReference type="EMBL" id="CAJOBC010000710">
    <property type="protein sequence ID" value="CAF3617470.1"/>
    <property type="molecule type" value="Genomic_DNA"/>
</dbReference>
<dbReference type="Proteomes" id="UP000663829">
    <property type="component" value="Unassembled WGS sequence"/>
</dbReference>
<name>A0A813UZY0_9BILA</name>
<reference evidence="1" key="1">
    <citation type="submission" date="2021-02" db="EMBL/GenBank/DDBJ databases">
        <authorList>
            <person name="Nowell W R."/>
        </authorList>
    </citation>
    <scope>NUCLEOTIDE SEQUENCE</scope>
</reference>
<evidence type="ECO:0000313" key="2">
    <source>
        <dbReference type="EMBL" id="CAF3617470.1"/>
    </source>
</evidence>
<organism evidence="1 3">
    <name type="scientific">Didymodactylos carnosus</name>
    <dbReference type="NCBI Taxonomy" id="1234261"/>
    <lineage>
        <taxon>Eukaryota</taxon>
        <taxon>Metazoa</taxon>
        <taxon>Spiralia</taxon>
        <taxon>Gnathifera</taxon>
        <taxon>Rotifera</taxon>
        <taxon>Eurotatoria</taxon>
        <taxon>Bdelloidea</taxon>
        <taxon>Philodinida</taxon>
        <taxon>Philodinidae</taxon>
        <taxon>Didymodactylos</taxon>
    </lineage>
</organism>